<evidence type="ECO:0000259" key="12">
    <source>
        <dbReference type="Pfam" id="PF22456"/>
    </source>
</evidence>
<organism evidence="13 14">
    <name type="scientific">Diacronema lutheri</name>
    <name type="common">Unicellular marine alga</name>
    <name type="synonym">Monochrysis lutheri</name>
    <dbReference type="NCBI Taxonomy" id="2081491"/>
    <lineage>
        <taxon>Eukaryota</taxon>
        <taxon>Haptista</taxon>
        <taxon>Haptophyta</taxon>
        <taxon>Pavlovophyceae</taxon>
        <taxon>Pavlovales</taxon>
        <taxon>Pavlovaceae</taxon>
        <taxon>Diacronema</taxon>
    </lineage>
</organism>
<evidence type="ECO:0000256" key="7">
    <source>
        <dbReference type="ARBA" id="ARBA00023049"/>
    </source>
</evidence>
<evidence type="ECO:0000256" key="1">
    <source>
        <dbReference type="ARBA" id="ARBA00001947"/>
    </source>
</evidence>
<evidence type="ECO:0000256" key="6">
    <source>
        <dbReference type="ARBA" id="ARBA00022833"/>
    </source>
</evidence>
<dbReference type="GO" id="GO:0005737">
    <property type="term" value="C:cytoplasm"/>
    <property type="evidence" value="ECO:0007669"/>
    <property type="project" value="UniProtKB-ARBA"/>
</dbReference>
<evidence type="ECO:0000313" key="13">
    <source>
        <dbReference type="EMBL" id="KAG8462065.1"/>
    </source>
</evidence>
<gene>
    <name evidence="13" type="ORF">KFE25_011515</name>
</gene>
<keyword evidence="4" id="KW-0479">Metal-binding</keyword>
<dbReference type="InterPro" id="IPR011249">
    <property type="entry name" value="Metalloenz_LuxS/M16"/>
</dbReference>
<name>A0A8J6C9Y3_DIALT</name>
<evidence type="ECO:0000313" key="14">
    <source>
        <dbReference type="Proteomes" id="UP000751190"/>
    </source>
</evidence>
<accession>A0A8J6C9Y3</accession>
<evidence type="ECO:0000256" key="4">
    <source>
        <dbReference type="ARBA" id="ARBA00022723"/>
    </source>
</evidence>
<evidence type="ECO:0000256" key="2">
    <source>
        <dbReference type="ARBA" id="ARBA00007261"/>
    </source>
</evidence>
<feature type="region of interest" description="Disordered" evidence="8">
    <location>
        <begin position="693"/>
        <end position="721"/>
    </location>
</feature>
<dbReference type="Pfam" id="PF00675">
    <property type="entry name" value="Peptidase_M16"/>
    <property type="match status" value="1"/>
</dbReference>
<comment type="similarity">
    <text evidence="2">Belongs to the peptidase M16 family.</text>
</comment>
<dbReference type="InterPro" id="IPR050626">
    <property type="entry name" value="Peptidase_M16"/>
</dbReference>
<dbReference type="PANTHER" id="PTHR43690:SF18">
    <property type="entry name" value="INSULIN-DEGRADING ENZYME-RELATED"/>
    <property type="match status" value="1"/>
</dbReference>
<dbReference type="PANTHER" id="PTHR43690">
    <property type="entry name" value="NARDILYSIN"/>
    <property type="match status" value="1"/>
</dbReference>
<dbReference type="Proteomes" id="UP000751190">
    <property type="component" value="Unassembled WGS sequence"/>
</dbReference>
<evidence type="ECO:0000256" key="8">
    <source>
        <dbReference type="SAM" id="MobiDB-lite"/>
    </source>
</evidence>
<feature type="compositionally biased region" description="Pro residues" evidence="8">
    <location>
        <begin position="698"/>
        <end position="709"/>
    </location>
</feature>
<dbReference type="PROSITE" id="PS00143">
    <property type="entry name" value="INSULINASE"/>
    <property type="match status" value="1"/>
</dbReference>
<keyword evidence="7" id="KW-0482">Metalloprotease</keyword>
<dbReference type="InterPro" id="IPR001431">
    <property type="entry name" value="Pept_M16_Zn_BS"/>
</dbReference>
<evidence type="ECO:0000259" key="9">
    <source>
        <dbReference type="Pfam" id="PF00675"/>
    </source>
</evidence>
<keyword evidence="3" id="KW-0645">Protease</keyword>
<keyword evidence="14" id="KW-1185">Reference proteome</keyword>
<dbReference type="EMBL" id="JAGTXO010000022">
    <property type="protein sequence ID" value="KAG8462065.1"/>
    <property type="molecule type" value="Genomic_DNA"/>
</dbReference>
<evidence type="ECO:0000259" key="11">
    <source>
        <dbReference type="Pfam" id="PF16187"/>
    </source>
</evidence>
<dbReference type="InterPro" id="IPR032632">
    <property type="entry name" value="Peptidase_M16_M"/>
</dbReference>
<dbReference type="Pfam" id="PF16187">
    <property type="entry name" value="Peptidase_M16_M"/>
    <property type="match status" value="1"/>
</dbReference>
<dbReference type="GO" id="GO:0004222">
    <property type="term" value="F:metalloendopeptidase activity"/>
    <property type="evidence" value="ECO:0007669"/>
    <property type="project" value="InterPro"/>
</dbReference>
<evidence type="ECO:0000256" key="3">
    <source>
        <dbReference type="ARBA" id="ARBA00022670"/>
    </source>
</evidence>
<feature type="domain" description="Peptidase M16 middle/third" evidence="11">
    <location>
        <begin position="756"/>
        <end position="929"/>
    </location>
</feature>
<comment type="caution">
    <text evidence="13">The sequence shown here is derived from an EMBL/GenBank/DDBJ whole genome shotgun (WGS) entry which is preliminary data.</text>
</comment>
<comment type="cofactor">
    <cofactor evidence="1">
        <name>Zn(2+)</name>
        <dbReference type="ChEBI" id="CHEBI:29105"/>
    </cofactor>
</comment>
<dbReference type="GO" id="GO:0006508">
    <property type="term" value="P:proteolysis"/>
    <property type="evidence" value="ECO:0007669"/>
    <property type="project" value="UniProtKB-KW"/>
</dbReference>
<dbReference type="OMA" id="ECAYNAM"/>
<keyword evidence="5" id="KW-0378">Hydrolase</keyword>
<dbReference type="GO" id="GO:0046872">
    <property type="term" value="F:metal ion binding"/>
    <property type="evidence" value="ECO:0007669"/>
    <property type="project" value="UniProtKB-KW"/>
</dbReference>
<feature type="region of interest" description="Disordered" evidence="8">
    <location>
        <begin position="364"/>
        <end position="386"/>
    </location>
</feature>
<evidence type="ECO:0000256" key="5">
    <source>
        <dbReference type="ARBA" id="ARBA00022801"/>
    </source>
</evidence>
<keyword evidence="6" id="KW-0862">Zinc</keyword>
<dbReference type="OrthoDB" id="952271at2759"/>
<dbReference type="Gene3D" id="3.30.830.10">
    <property type="entry name" value="Metalloenzyme, LuxS/M16 peptidase-like"/>
    <property type="match status" value="4"/>
</dbReference>
<protein>
    <submittedName>
        <fullName evidence="13">Uncharacterized protein</fullName>
    </submittedName>
</protein>
<dbReference type="InterPro" id="IPR054734">
    <property type="entry name" value="PqqF-like_C_4"/>
</dbReference>
<dbReference type="AlphaFoldDB" id="A0A8J6C9Y3"/>
<reference evidence="13" key="1">
    <citation type="submission" date="2021-05" db="EMBL/GenBank/DDBJ databases">
        <title>The genome of the haptophyte Pavlova lutheri (Diacronema luteri, Pavlovales) - a model for lipid biosynthesis in eukaryotic algae.</title>
        <authorList>
            <person name="Hulatt C.J."/>
            <person name="Posewitz M.C."/>
        </authorList>
    </citation>
    <scope>NUCLEOTIDE SEQUENCE</scope>
    <source>
        <strain evidence="13">NIVA-4/92</strain>
    </source>
</reference>
<evidence type="ECO:0000259" key="10">
    <source>
        <dbReference type="Pfam" id="PF05193"/>
    </source>
</evidence>
<feature type="domain" description="Coenzyme PQQ synthesis protein F-like C-terminal lobe" evidence="12">
    <location>
        <begin position="1071"/>
        <end position="1170"/>
    </location>
</feature>
<dbReference type="Pfam" id="PF05193">
    <property type="entry name" value="Peptidase_M16_C"/>
    <property type="match status" value="1"/>
</dbReference>
<dbReference type="InterPro" id="IPR011765">
    <property type="entry name" value="Pept_M16_N"/>
</dbReference>
<sequence>MVRALAALAGVVFGLPAPRLSRLAAARGLSVASACAPSPPPPSAAVRGPFGDIGRRAFGSSAAACALGSALAPAPAADAALAGGAVTAAAAGTRVFAVRTPALELRAFRALLLPNGLRVLLASDPAAERAAAALCVRAGYFDDPDAVPGLAHFCEHMLFLGTRKYPAEDSFDSLINSAAGSNNAYTASESTCYFFDVDAPRLGDALDRFAQFFVKDGPLFTPSATARELNAIESEHSKNLQADSWREQEVLKRLSAELSAEPPRTRGAPAAAVRSSVHPYAKFGTGNKRTLDDEPLAAGVDVRAALLSYYHAKYSAERMALVIVGNDSLDRLQALAERCFAAVPRAEGAAPVDPACAPIARGAAFGDAGGPGDRPSDRPDAPARGPFGPLAPFGAPPIPIRGGGPALCIVPVSSNTQSISLTWAVPMPDDARVKPDYLFRQLIGRRDDGSLWAALRARGLVTDIGAYAIDEFGKTALARIAVELSDLGVSRWEEVATTTHAYLAWLRASVCARDARGGAAAPAAAAATFFADTEAIAALGFEYAEVAEPPALAESLAPQLFDYAPEFYFAGPATLADGGASAAAFCAFARALVPSGAVTLVNAKSFGRTATDTEPIYGTKYGRLDGRALQRAAERAAERAAARAAQGGGFHFAFPPRNPFVPDPSTLALKTAPSAAALRAAFARSDELAPLGASILPAPAPAPSPPPPDGAQRGADFERSPGAPRARIELGAHALGRGGAAPASPIAGSAPAADEGPWVVTDSVAWRVHCAPLPRFRRPFVTLRAYIGSPLVRASGGADGIVCAKVWASLLSERLESQLQQALAAGCGWEVSASDSGLVIGARGWGYDEATFGQLVDAIVSAVKQPLFEPARGADRALGAAAVSAEREAYARFVESAARDAQAFDTAPPLQQGGYAIRLLLDQGAQPVERTRDAIRALTADKVRDFAAAFCAGPLYGEALLCGNIDAADARALSARLRAALGAGVGGASVLGRDAVPRRVVTRVPLASAAARSGPRSGPAGLGVVLAARGRNRDEKNGATQVFWQVGARRARAGGSSGGTVASARYAALEVLAQLLEQPAYSTLRTKEQLGYAVGAGISEVDGAVGMFIAVQSAVAPPLAVAARIDAFLRDFDSELAKTSSVQLGTVVVSLARAKREKARRLAQQAGRFWLEVARGEYLFSRAEEEAAALERVQLDDVVRLYRERILPGGASVRRITALVEPAAGAAARREEGGLANVADVTPVDPLALRETLGVLARPRVDEDVDGP</sequence>
<dbReference type="InterPro" id="IPR007863">
    <property type="entry name" value="Peptidase_M16_C"/>
</dbReference>
<dbReference type="SUPFAM" id="SSF63411">
    <property type="entry name" value="LuxS/MPP-like metallohydrolase"/>
    <property type="match status" value="4"/>
</dbReference>
<dbReference type="FunFam" id="3.30.830.10:FF:000012">
    <property type="entry name" value="Protease 3"/>
    <property type="match status" value="1"/>
</dbReference>
<feature type="domain" description="Peptidase M16 C-terminal" evidence="10">
    <location>
        <begin position="303"/>
        <end position="509"/>
    </location>
</feature>
<dbReference type="Pfam" id="PF22456">
    <property type="entry name" value="PqqF-like_C_4"/>
    <property type="match status" value="1"/>
</dbReference>
<feature type="domain" description="Peptidase M16 N-terminal" evidence="9">
    <location>
        <begin position="118"/>
        <end position="252"/>
    </location>
</feature>
<proteinExistence type="inferred from homology"/>